<reference evidence="2 3" key="1">
    <citation type="submission" date="2024-10" db="EMBL/GenBank/DDBJ databases">
        <title>The Natural Products Discovery Center: Release of the First 8490 Sequenced Strains for Exploring Actinobacteria Biosynthetic Diversity.</title>
        <authorList>
            <person name="Kalkreuter E."/>
            <person name="Kautsar S.A."/>
            <person name="Yang D."/>
            <person name="Bader C.D."/>
            <person name="Teijaro C.N."/>
            <person name="Fluegel L."/>
            <person name="Davis C.M."/>
            <person name="Simpson J.R."/>
            <person name="Lauterbach L."/>
            <person name="Steele A.D."/>
            <person name="Gui C."/>
            <person name="Meng S."/>
            <person name="Li G."/>
            <person name="Viehrig K."/>
            <person name="Ye F."/>
            <person name="Su P."/>
            <person name="Kiefer A.F."/>
            <person name="Nichols A."/>
            <person name="Cepeda A.J."/>
            <person name="Yan W."/>
            <person name="Fan B."/>
            <person name="Jiang Y."/>
            <person name="Adhikari A."/>
            <person name="Zheng C.-J."/>
            <person name="Schuster L."/>
            <person name="Cowan T.M."/>
            <person name="Smanski M.J."/>
            <person name="Chevrette M.G."/>
            <person name="De Carvalho L.P.S."/>
            <person name="Shen B."/>
        </authorList>
    </citation>
    <scope>NUCLEOTIDE SEQUENCE [LARGE SCALE GENOMIC DNA]</scope>
    <source>
        <strain evidence="2 3">NPDC019275</strain>
    </source>
</reference>
<dbReference type="Proteomes" id="UP001611415">
    <property type="component" value="Unassembled WGS sequence"/>
</dbReference>
<feature type="region of interest" description="Disordered" evidence="1">
    <location>
        <begin position="1"/>
        <end position="25"/>
    </location>
</feature>
<evidence type="ECO:0000313" key="3">
    <source>
        <dbReference type="Proteomes" id="UP001611415"/>
    </source>
</evidence>
<keyword evidence="3" id="KW-1185">Reference proteome</keyword>
<comment type="caution">
    <text evidence="2">The sequence shown here is derived from an EMBL/GenBank/DDBJ whole genome shotgun (WGS) entry which is preliminary data.</text>
</comment>
<proteinExistence type="predicted"/>
<dbReference type="EMBL" id="JBIRYO010000021">
    <property type="protein sequence ID" value="MFI2477071.1"/>
    <property type="molecule type" value="Genomic_DNA"/>
</dbReference>
<accession>A0ABW7X7G2</accession>
<name>A0ABW7X7G2_9NOCA</name>
<sequence length="96" mass="11314">MDDGSRREGEDLVVEHAPRTGRPESEDRWAVDDLLVRKHLLMSEDSGVNWCCGSARLHDERVFRFRRRDEDRCFHRSERRRLLAALPAVSGLLERR</sequence>
<evidence type="ECO:0000256" key="1">
    <source>
        <dbReference type="SAM" id="MobiDB-lite"/>
    </source>
</evidence>
<evidence type="ECO:0008006" key="4">
    <source>
        <dbReference type="Google" id="ProtNLM"/>
    </source>
</evidence>
<gene>
    <name evidence="2" type="ORF">ACH49W_27135</name>
</gene>
<protein>
    <recommendedName>
        <fullName evidence="4">Transposase</fullName>
    </recommendedName>
</protein>
<evidence type="ECO:0000313" key="2">
    <source>
        <dbReference type="EMBL" id="MFI2477071.1"/>
    </source>
</evidence>
<dbReference type="RefSeq" id="WP_397094416.1">
    <property type="nucleotide sequence ID" value="NZ_JBIRYO010000021.1"/>
</dbReference>
<organism evidence="2 3">
    <name type="scientific">Nocardia xishanensis</name>
    <dbReference type="NCBI Taxonomy" id="238964"/>
    <lineage>
        <taxon>Bacteria</taxon>
        <taxon>Bacillati</taxon>
        <taxon>Actinomycetota</taxon>
        <taxon>Actinomycetes</taxon>
        <taxon>Mycobacteriales</taxon>
        <taxon>Nocardiaceae</taxon>
        <taxon>Nocardia</taxon>
    </lineage>
</organism>